<evidence type="ECO:0000313" key="1">
    <source>
        <dbReference type="EMBL" id="GAA1504349.1"/>
    </source>
</evidence>
<evidence type="ECO:0000313" key="2">
    <source>
        <dbReference type="Proteomes" id="UP001501470"/>
    </source>
</evidence>
<dbReference type="EMBL" id="BAAAQD010000002">
    <property type="protein sequence ID" value="GAA1504349.1"/>
    <property type="molecule type" value="Genomic_DNA"/>
</dbReference>
<dbReference type="RefSeq" id="WP_344501225.1">
    <property type="nucleotide sequence ID" value="NZ_BAAAQD010000002.1"/>
</dbReference>
<accession>A0ABN1ZTW4</accession>
<dbReference type="Proteomes" id="UP001501470">
    <property type="component" value="Unassembled WGS sequence"/>
</dbReference>
<proteinExistence type="predicted"/>
<keyword evidence="2" id="KW-1185">Reference proteome</keyword>
<protein>
    <submittedName>
        <fullName evidence="1">Uncharacterized protein</fullName>
    </submittedName>
</protein>
<sequence>MTGVSSHIDPSRPRRGRVRRWIGRVLRNLIGEPPNTSTGVPPIDLPATQTVNRVRSVTFTTPAKGDSYDFSITVDLCFCATGVAAPARLDAKLDARLPDLTAELMTSARPIARDFPPFRPGAAEPPVSRAIQQAVEAALAGVPDEDGVYLSCSARVRVDMPAEVRELQRLALAEQVKFESRYEQSEQSAHRLGELREVWSKFINDGLPQWVTPYAMAMAQQPAQVAPLLFKLRDDRKDEAAKLVDAVAAVAAGADRMDLLEFALATDSALSKTYEILGIASPPAGSNSNFDSKATS</sequence>
<reference evidence="1 2" key="1">
    <citation type="journal article" date="2019" name="Int. J. Syst. Evol. Microbiol.">
        <title>The Global Catalogue of Microorganisms (GCM) 10K type strain sequencing project: providing services to taxonomists for standard genome sequencing and annotation.</title>
        <authorList>
            <consortium name="The Broad Institute Genomics Platform"/>
            <consortium name="The Broad Institute Genome Sequencing Center for Infectious Disease"/>
            <person name="Wu L."/>
            <person name="Ma J."/>
        </authorList>
    </citation>
    <scope>NUCLEOTIDE SEQUENCE [LARGE SCALE GENOMIC DNA]</scope>
    <source>
        <strain evidence="1 2">JCM 15933</strain>
    </source>
</reference>
<comment type="caution">
    <text evidence="1">The sequence shown here is derived from an EMBL/GenBank/DDBJ whole genome shotgun (WGS) entry which is preliminary data.</text>
</comment>
<name>A0ABN1ZTW4_9ACTN</name>
<organism evidence="1 2">
    <name type="scientific">Dactylosporangium maewongense</name>
    <dbReference type="NCBI Taxonomy" id="634393"/>
    <lineage>
        <taxon>Bacteria</taxon>
        <taxon>Bacillati</taxon>
        <taxon>Actinomycetota</taxon>
        <taxon>Actinomycetes</taxon>
        <taxon>Micromonosporales</taxon>
        <taxon>Micromonosporaceae</taxon>
        <taxon>Dactylosporangium</taxon>
    </lineage>
</organism>
<gene>
    <name evidence="1" type="ORF">GCM10009827_017040</name>
</gene>